<name>A0ABP3JWA8_9BACI</name>
<dbReference type="Gene3D" id="1.20.81.30">
    <property type="entry name" value="Type II secretion system (T2SS), domain F"/>
    <property type="match status" value="1"/>
</dbReference>
<dbReference type="EMBL" id="BAAACZ010000018">
    <property type="protein sequence ID" value="GAA0465586.1"/>
    <property type="molecule type" value="Genomic_DNA"/>
</dbReference>
<evidence type="ECO:0000256" key="6">
    <source>
        <dbReference type="SAM" id="Phobius"/>
    </source>
</evidence>
<dbReference type="Pfam" id="PF00482">
    <property type="entry name" value="T2SSF"/>
    <property type="match status" value="1"/>
</dbReference>
<organism evidence="8 9">
    <name type="scientific">Alkalibacillus silvisoli</name>
    <dbReference type="NCBI Taxonomy" id="392823"/>
    <lineage>
        <taxon>Bacteria</taxon>
        <taxon>Bacillati</taxon>
        <taxon>Bacillota</taxon>
        <taxon>Bacilli</taxon>
        <taxon>Bacillales</taxon>
        <taxon>Bacillaceae</taxon>
        <taxon>Alkalibacillus</taxon>
    </lineage>
</organism>
<gene>
    <name evidence="8" type="ORF">GCM10008935_21770</name>
</gene>
<feature type="transmembrane region" description="Helical" evidence="6">
    <location>
        <begin position="276"/>
        <end position="300"/>
    </location>
</feature>
<dbReference type="Proteomes" id="UP001500740">
    <property type="component" value="Unassembled WGS sequence"/>
</dbReference>
<feature type="transmembrane region" description="Helical" evidence="6">
    <location>
        <begin position="106"/>
        <end position="125"/>
    </location>
</feature>
<dbReference type="InterPro" id="IPR018076">
    <property type="entry name" value="T2SS_GspF_dom"/>
</dbReference>
<dbReference type="InterPro" id="IPR042094">
    <property type="entry name" value="T2SS_GspF_sf"/>
</dbReference>
<accession>A0ABP3JWA8</accession>
<evidence type="ECO:0000313" key="9">
    <source>
        <dbReference type="Proteomes" id="UP001500740"/>
    </source>
</evidence>
<keyword evidence="9" id="KW-1185">Reference proteome</keyword>
<keyword evidence="4 6" id="KW-1133">Transmembrane helix</keyword>
<proteinExistence type="predicted"/>
<evidence type="ECO:0000256" key="3">
    <source>
        <dbReference type="ARBA" id="ARBA00022692"/>
    </source>
</evidence>
<protein>
    <submittedName>
        <fullName evidence="8">Type II secretion system F family protein</fullName>
    </submittedName>
</protein>
<feature type="transmembrane region" description="Helical" evidence="6">
    <location>
        <begin position="250"/>
        <end position="270"/>
    </location>
</feature>
<dbReference type="RefSeq" id="WP_343783583.1">
    <property type="nucleotide sequence ID" value="NZ_BAAACZ010000018.1"/>
</dbReference>
<keyword evidence="2" id="KW-1003">Cell membrane</keyword>
<keyword evidence="3 6" id="KW-0812">Transmembrane</keyword>
<evidence type="ECO:0000256" key="2">
    <source>
        <dbReference type="ARBA" id="ARBA00022475"/>
    </source>
</evidence>
<dbReference type="PANTHER" id="PTHR35007:SF1">
    <property type="entry name" value="PILUS ASSEMBLY PROTEIN"/>
    <property type="match status" value="1"/>
</dbReference>
<evidence type="ECO:0000313" key="8">
    <source>
        <dbReference type="EMBL" id="GAA0465586.1"/>
    </source>
</evidence>
<evidence type="ECO:0000256" key="1">
    <source>
        <dbReference type="ARBA" id="ARBA00004651"/>
    </source>
</evidence>
<sequence length="308" mass="35354">MAIIILSVIATFMFVISIMYYLDFRKERKQIRKYTTDLYQPDEQRRSFIVLLGDRFDKTDLAKPMNEKLKSANIPLTPSEFIAAQIVTFMGLVLILSNMFQVNFTLSLLLSLIILGVSKRVLFLLRKNKMKERFAEQLPEICRVLANSTRSGLTLNQSIHVVAQEVNEPARDEFKRLAHELSLGVEFNKAIESMEERIDNREFKLFTATIQIQKKAGGNLSTILDEMGQTLENRKVLQQEIKTMTAEQKYIAYLVPVIPIFLVLMMNNIVDGFLDPLFTWIGIVLLVIFIAGIGLTAFLVRRITNIRV</sequence>
<feature type="transmembrane region" description="Helical" evidence="6">
    <location>
        <begin position="81"/>
        <end position="100"/>
    </location>
</feature>
<evidence type="ECO:0000259" key="7">
    <source>
        <dbReference type="Pfam" id="PF00482"/>
    </source>
</evidence>
<dbReference type="PANTHER" id="PTHR35007">
    <property type="entry name" value="INTEGRAL MEMBRANE PROTEIN-RELATED"/>
    <property type="match status" value="1"/>
</dbReference>
<keyword evidence="5 6" id="KW-0472">Membrane</keyword>
<feature type="transmembrane region" description="Helical" evidence="6">
    <location>
        <begin position="6"/>
        <end position="24"/>
    </location>
</feature>
<feature type="domain" description="Type II secretion system protein GspF" evidence="7">
    <location>
        <begin position="142"/>
        <end position="266"/>
    </location>
</feature>
<reference evidence="9" key="1">
    <citation type="journal article" date="2019" name="Int. J. Syst. Evol. Microbiol.">
        <title>The Global Catalogue of Microorganisms (GCM) 10K type strain sequencing project: providing services to taxonomists for standard genome sequencing and annotation.</title>
        <authorList>
            <consortium name="The Broad Institute Genomics Platform"/>
            <consortium name="The Broad Institute Genome Sequencing Center for Infectious Disease"/>
            <person name="Wu L."/>
            <person name="Ma J."/>
        </authorList>
    </citation>
    <scope>NUCLEOTIDE SEQUENCE [LARGE SCALE GENOMIC DNA]</scope>
    <source>
        <strain evidence="9">JCM 14193</strain>
    </source>
</reference>
<comment type="subcellular location">
    <subcellularLocation>
        <location evidence="1">Cell membrane</location>
        <topology evidence="1">Multi-pass membrane protein</topology>
    </subcellularLocation>
</comment>
<evidence type="ECO:0000256" key="4">
    <source>
        <dbReference type="ARBA" id="ARBA00022989"/>
    </source>
</evidence>
<comment type="caution">
    <text evidence="8">The sequence shown here is derived from an EMBL/GenBank/DDBJ whole genome shotgun (WGS) entry which is preliminary data.</text>
</comment>
<evidence type="ECO:0000256" key="5">
    <source>
        <dbReference type="ARBA" id="ARBA00023136"/>
    </source>
</evidence>